<keyword evidence="3" id="KW-1185">Reference proteome</keyword>
<dbReference type="SMART" id="SM01332">
    <property type="entry name" value="Cyclin_C"/>
    <property type="match status" value="1"/>
</dbReference>
<comment type="caution">
    <text evidence="2">The sequence shown here is derived from an EMBL/GenBank/DDBJ whole genome shotgun (WGS) entry which is preliminary data.</text>
</comment>
<evidence type="ECO:0000259" key="1">
    <source>
        <dbReference type="SMART" id="SM01332"/>
    </source>
</evidence>
<sequence>MKLAMYLCEMGLLEAEPFLEFLPSVLAASAIALAQHTLGEEVWPKSFTETTGFELSHLKRCIIFLNIMFTKAPTLSQHAIQDKYKSLKYLHVSQLVPREDNIKFD</sequence>
<evidence type="ECO:0000313" key="2">
    <source>
        <dbReference type="EMBL" id="KAL3267478.1"/>
    </source>
</evidence>
<gene>
    <name evidence="2" type="ORF">HHI36_011601</name>
</gene>
<protein>
    <recommendedName>
        <fullName evidence="1">Cyclin C-terminal domain-containing protein</fullName>
    </recommendedName>
</protein>
<dbReference type="AlphaFoldDB" id="A0ABD2MM92"/>
<dbReference type="InterPro" id="IPR036915">
    <property type="entry name" value="Cyclin-like_sf"/>
</dbReference>
<accession>A0ABD2MM92</accession>
<organism evidence="2 3">
    <name type="scientific">Cryptolaemus montrouzieri</name>
    <dbReference type="NCBI Taxonomy" id="559131"/>
    <lineage>
        <taxon>Eukaryota</taxon>
        <taxon>Metazoa</taxon>
        <taxon>Ecdysozoa</taxon>
        <taxon>Arthropoda</taxon>
        <taxon>Hexapoda</taxon>
        <taxon>Insecta</taxon>
        <taxon>Pterygota</taxon>
        <taxon>Neoptera</taxon>
        <taxon>Endopterygota</taxon>
        <taxon>Coleoptera</taxon>
        <taxon>Polyphaga</taxon>
        <taxon>Cucujiformia</taxon>
        <taxon>Coccinelloidea</taxon>
        <taxon>Coccinellidae</taxon>
        <taxon>Scymninae</taxon>
        <taxon>Scymnini</taxon>
        <taxon>Cryptolaemus</taxon>
    </lineage>
</organism>
<dbReference type="SUPFAM" id="SSF47954">
    <property type="entry name" value="Cyclin-like"/>
    <property type="match status" value="1"/>
</dbReference>
<dbReference type="EMBL" id="JABFTP020000001">
    <property type="protein sequence ID" value="KAL3267478.1"/>
    <property type="molecule type" value="Genomic_DNA"/>
</dbReference>
<reference evidence="2 3" key="1">
    <citation type="journal article" date="2021" name="BMC Biol.">
        <title>Horizontally acquired antibacterial genes associated with adaptive radiation of ladybird beetles.</title>
        <authorList>
            <person name="Li H.S."/>
            <person name="Tang X.F."/>
            <person name="Huang Y.H."/>
            <person name="Xu Z.Y."/>
            <person name="Chen M.L."/>
            <person name="Du X.Y."/>
            <person name="Qiu B.Y."/>
            <person name="Chen P.T."/>
            <person name="Zhang W."/>
            <person name="Slipinski A."/>
            <person name="Escalona H.E."/>
            <person name="Waterhouse R.M."/>
            <person name="Zwick A."/>
            <person name="Pang H."/>
        </authorList>
    </citation>
    <scope>NUCLEOTIDE SEQUENCE [LARGE SCALE GENOMIC DNA]</scope>
    <source>
        <strain evidence="2">SYSU2018</strain>
    </source>
</reference>
<dbReference type="Pfam" id="PF02984">
    <property type="entry name" value="Cyclin_C"/>
    <property type="match status" value="1"/>
</dbReference>
<evidence type="ECO:0000313" key="3">
    <source>
        <dbReference type="Proteomes" id="UP001516400"/>
    </source>
</evidence>
<proteinExistence type="predicted"/>
<dbReference type="Proteomes" id="UP001516400">
    <property type="component" value="Unassembled WGS sequence"/>
</dbReference>
<feature type="domain" description="Cyclin C-terminal" evidence="1">
    <location>
        <begin position="1"/>
        <end position="98"/>
    </location>
</feature>
<dbReference type="InterPro" id="IPR004367">
    <property type="entry name" value="Cyclin_C-dom"/>
</dbReference>
<name>A0ABD2MM92_9CUCU</name>
<dbReference type="Gene3D" id="1.10.472.10">
    <property type="entry name" value="Cyclin-like"/>
    <property type="match status" value="1"/>
</dbReference>